<name>A0A7S4PS50_GUITH</name>
<evidence type="ECO:0000313" key="2">
    <source>
        <dbReference type="EMBL" id="CAE2343042.1"/>
    </source>
</evidence>
<feature type="transmembrane region" description="Helical" evidence="1">
    <location>
        <begin position="301"/>
        <end position="318"/>
    </location>
</feature>
<feature type="transmembrane region" description="Helical" evidence="1">
    <location>
        <begin position="80"/>
        <end position="102"/>
    </location>
</feature>
<proteinExistence type="predicted"/>
<keyword evidence="1" id="KW-0812">Transmembrane</keyword>
<accession>A0A7S4PS50</accession>
<feature type="transmembrane region" description="Helical" evidence="1">
    <location>
        <begin position="267"/>
        <end position="289"/>
    </location>
</feature>
<dbReference type="AlphaFoldDB" id="A0A7S4PS50"/>
<keyword evidence="1" id="KW-0472">Membrane</keyword>
<sequence length="620" mass="70665">MSPISVCVTIDKRSWRKRKEDRKCSPNLSTDGVLNTHKGSFHRKHSLTVMDINHATKGASGASLFYCSRPLEAALTRRPFQLIMLVLGGYSLFSFFACWSFVPRHDHISELRFITLTLRGGDDVALARVGSFGALLYGKELRPSNASQSGAIVSLQYEHTVSMDGWYFTTSEADKQLDPIRFRVEAYDVVKGKWKVVGSSSYLVCVNTYIFLDTRFRTNETRGFQQVFQVQARSAWPELMDKLVSALCFFIGAFAAAHGRAAFAANLAVWTCLIHAVDFLFLASQSWLFGTRAAPGDKSTYLLVVLGMDWVLSFVLLRCLKQEHVARFFQIQGFGYFVLFLYMRGKPTFGSAIGHAYIICSIIFYGGVGISIPAFRSYELWRAKRMIQPDVLQYEELWRRCLNTLSQQLDQLGEVIRLYESACSEDGRQYVQSCPTSSGPLVPVKSLEELYSHNEIISAILRSKVLTWAARCDGLLHAMEELISARDCEGPEMMSLVRWSPTKKKSRVVEKAFRLYHGDLSKVLDVVRECIIFNRVEDLKECIEEIFHDEDIEFVRIKNRLSKDHCAQSTGGYRDVLLNLRLRSFIFKVVEVQLILREFSELKSDEGHARYVQYRNCLCS</sequence>
<evidence type="ECO:0000256" key="1">
    <source>
        <dbReference type="SAM" id="Phobius"/>
    </source>
</evidence>
<evidence type="ECO:0008006" key="3">
    <source>
        <dbReference type="Google" id="ProtNLM"/>
    </source>
</evidence>
<feature type="transmembrane region" description="Helical" evidence="1">
    <location>
        <begin position="355"/>
        <end position="375"/>
    </location>
</feature>
<reference evidence="2" key="1">
    <citation type="submission" date="2021-01" db="EMBL/GenBank/DDBJ databases">
        <authorList>
            <person name="Corre E."/>
            <person name="Pelletier E."/>
            <person name="Niang G."/>
            <person name="Scheremetjew M."/>
            <person name="Finn R."/>
            <person name="Kale V."/>
            <person name="Holt S."/>
            <person name="Cochrane G."/>
            <person name="Meng A."/>
            <person name="Brown T."/>
            <person name="Cohen L."/>
        </authorList>
    </citation>
    <scope>NUCLEOTIDE SEQUENCE</scope>
    <source>
        <strain evidence="2">CCMP 2712</strain>
    </source>
</reference>
<gene>
    <name evidence="2" type="ORF">GTHE00462_LOCUS40811</name>
</gene>
<feature type="transmembrane region" description="Helical" evidence="1">
    <location>
        <begin position="324"/>
        <end position="343"/>
    </location>
</feature>
<protein>
    <recommendedName>
        <fullName evidence="3">RelA/SpoT domain-containing protein</fullName>
    </recommendedName>
</protein>
<organism evidence="2">
    <name type="scientific">Guillardia theta</name>
    <name type="common">Cryptophyte</name>
    <name type="synonym">Cryptomonas phi</name>
    <dbReference type="NCBI Taxonomy" id="55529"/>
    <lineage>
        <taxon>Eukaryota</taxon>
        <taxon>Cryptophyceae</taxon>
        <taxon>Pyrenomonadales</taxon>
        <taxon>Geminigeraceae</taxon>
        <taxon>Guillardia</taxon>
    </lineage>
</organism>
<keyword evidence="1" id="KW-1133">Transmembrane helix</keyword>
<dbReference type="EMBL" id="HBKN01052276">
    <property type="protein sequence ID" value="CAE2343042.1"/>
    <property type="molecule type" value="Transcribed_RNA"/>
</dbReference>